<protein>
    <submittedName>
        <fullName evidence="1">Uncharacterized protein</fullName>
    </submittedName>
</protein>
<accession>A0A0F9GQ48</accession>
<dbReference type="EMBL" id="LAZR01019406">
    <property type="protein sequence ID" value="KKL92651.1"/>
    <property type="molecule type" value="Genomic_DNA"/>
</dbReference>
<evidence type="ECO:0000313" key="1">
    <source>
        <dbReference type="EMBL" id="KKL92651.1"/>
    </source>
</evidence>
<sequence>MWLKEMSFTRYSHCPRCDNFLIIESNHLKTCPVCELQKDNKQISKMKKTVKSEIQIIS</sequence>
<proteinExistence type="predicted"/>
<reference evidence="1" key="1">
    <citation type="journal article" date="2015" name="Nature">
        <title>Complex archaea that bridge the gap between prokaryotes and eukaryotes.</title>
        <authorList>
            <person name="Spang A."/>
            <person name="Saw J.H."/>
            <person name="Jorgensen S.L."/>
            <person name="Zaremba-Niedzwiedzka K."/>
            <person name="Martijn J."/>
            <person name="Lind A.E."/>
            <person name="van Eijk R."/>
            <person name="Schleper C."/>
            <person name="Guy L."/>
            <person name="Ettema T.J."/>
        </authorList>
    </citation>
    <scope>NUCLEOTIDE SEQUENCE</scope>
</reference>
<gene>
    <name evidence="1" type="ORF">LCGC14_1882530</name>
</gene>
<name>A0A0F9GQ48_9ZZZZ</name>
<organism evidence="1">
    <name type="scientific">marine sediment metagenome</name>
    <dbReference type="NCBI Taxonomy" id="412755"/>
    <lineage>
        <taxon>unclassified sequences</taxon>
        <taxon>metagenomes</taxon>
        <taxon>ecological metagenomes</taxon>
    </lineage>
</organism>
<comment type="caution">
    <text evidence="1">The sequence shown here is derived from an EMBL/GenBank/DDBJ whole genome shotgun (WGS) entry which is preliminary data.</text>
</comment>
<dbReference type="AlphaFoldDB" id="A0A0F9GQ48"/>